<evidence type="ECO:0000259" key="3">
    <source>
        <dbReference type="Pfam" id="PF07669"/>
    </source>
</evidence>
<dbReference type="SUPFAM" id="SSF53335">
    <property type="entry name" value="S-adenosyl-L-methionine-dependent methyltransferases"/>
    <property type="match status" value="1"/>
</dbReference>
<dbReference type="OrthoDB" id="9782445at2"/>
<organism evidence="4 5">
    <name type="scientific">Gilliamella apis</name>
    <dbReference type="NCBI Taxonomy" id="1970738"/>
    <lineage>
        <taxon>Bacteria</taxon>
        <taxon>Pseudomonadati</taxon>
        <taxon>Pseudomonadota</taxon>
        <taxon>Gammaproteobacteria</taxon>
        <taxon>Orbales</taxon>
        <taxon>Orbaceae</taxon>
        <taxon>Gilliamella</taxon>
    </lineage>
</organism>
<dbReference type="Proteomes" id="UP000247673">
    <property type="component" value="Unassembled WGS sequence"/>
</dbReference>
<evidence type="ECO:0000256" key="1">
    <source>
        <dbReference type="ARBA" id="ARBA00022603"/>
    </source>
</evidence>
<dbReference type="InterPro" id="IPR029063">
    <property type="entry name" value="SAM-dependent_MTases_sf"/>
</dbReference>
<keyword evidence="2" id="KW-0808">Transferase</keyword>
<dbReference type="PROSITE" id="PS00092">
    <property type="entry name" value="N6_MTASE"/>
    <property type="match status" value="1"/>
</dbReference>
<dbReference type="GO" id="GO:0032259">
    <property type="term" value="P:methylation"/>
    <property type="evidence" value="ECO:0007669"/>
    <property type="project" value="UniProtKB-KW"/>
</dbReference>
<accession>A0A2V4DS47</accession>
<sequence>MKFDVVVGNPPYQDMNVGENNQAVPIYHYFYDLAEKVASKYTLISPARFLANQGATPKKWNQKMLTDKHINIEYFNAKSDEVFPNVDIKGGIVIIFKDKNKIFGEIDTFIPFKELRSIFHKVKSITKENMSNFVYSPDSYRFTDCLFIENPYLIGRTDKAHAKAVASSVFSRYPEIFFTTKPDDGEDYIQIYGRTKGARIYYWLKRKYIANHANLDKWKVFVPGANGTGAFGEILSTPVVGSPAIGHNQTFVSLGEFDTEFEAEALLKYLKSKFARSMLGIMKTTQNNQSKITWSKVPLQNFTKNSDIDWSRSISDVDQQLYIKYSLAENEINFIESKVNPMN</sequence>
<keyword evidence="1" id="KW-0489">Methyltransferase</keyword>
<evidence type="ECO:0000313" key="5">
    <source>
        <dbReference type="Proteomes" id="UP000247673"/>
    </source>
</evidence>
<protein>
    <recommendedName>
        <fullName evidence="3">Type II methyltransferase M.TaqI-like domain-containing protein</fullName>
    </recommendedName>
</protein>
<dbReference type="Gene3D" id="3.40.50.150">
    <property type="entry name" value="Vaccinia Virus protein VP39"/>
    <property type="match status" value="1"/>
</dbReference>
<feature type="domain" description="Type II methyltransferase M.TaqI-like" evidence="3">
    <location>
        <begin position="1"/>
        <end position="83"/>
    </location>
</feature>
<dbReference type="InterPro" id="IPR002052">
    <property type="entry name" value="DNA_methylase_N6_adenine_CS"/>
</dbReference>
<dbReference type="EMBL" id="QGLO01000011">
    <property type="protein sequence ID" value="PXY88448.1"/>
    <property type="molecule type" value="Genomic_DNA"/>
</dbReference>
<dbReference type="GO" id="GO:0009007">
    <property type="term" value="F:site-specific DNA-methyltransferase (adenine-specific) activity"/>
    <property type="evidence" value="ECO:0007669"/>
    <property type="project" value="UniProtKB-EC"/>
</dbReference>
<gene>
    <name evidence="4" type="ORF">DKK78_11900</name>
</gene>
<dbReference type="GO" id="GO:0003676">
    <property type="term" value="F:nucleic acid binding"/>
    <property type="evidence" value="ECO:0007669"/>
    <property type="project" value="InterPro"/>
</dbReference>
<evidence type="ECO:0000313" key="4">
    <source>
        <dbReference type="EMBL" id="PXY88448.1"/>
    </source>
</evidence>
<proteinExistence type="predicted"/>
<dbReference type="GO" id="GO:0006304">
    <property type="term" value="P:DNA modification"/>
    <property type="evidence" value="ECO:0007669"/>
    <property type="project" value="InterPro"/>
</dbReference>
<evidence type="ECO:0000256" key="2">
    <source>
        <dbReference type="ARBA" id="ARBA00022679"/>
    </source>
</evidence>
<comment type="caution">
    <text evidence="4">The sequence shown here is derived from an EMBL/GenBank/DDBJ whole genome shotgun (WGS) entry which is preliminary data.</text>
</comment>
<dbReference type="Pfam" id="PF07669">
    <property type="entry name" value="Eco57I"/>
    <property type="match status" value="1"/>
</dbReference>
<name>A0A2V4DS47_9GAMM</name>
<dbReference type="InterPro" id="IPR011639">
    <property type="entry name" value="MethylTrfase_TaqI-like_dom"/>
</dbReference>
<keyword evidence="5" id="KW-1185">Reference proteome</keyword>
<dbReference type="AlphaFoldDB" id="A0A2V4DS47"/>
<dbReference type="RefSeq" id="WP_110448787.1">
    <property type="nucleotide sequence ID" value="NZ_CP132381.1"/>
</dbReference>
<reference evidence="4 5" key="1">
    <citation type="submission" date="2018-05" db="EMBL/GenBank/DDBJ databases">
        <title>Reference genomes for bee gut microbiota database.</title>
        <authorList>
            <person name="Ellegaard K.M."/>
        </authorList>
    </citation>
    <scope>NUCLEOTIDE SEQUENCE [LARGE SCALE GENOMIC DNA]</scope>
    <source>
        <strain evidence="4 5">ESL0172</strain>
    </source>
</reference>